<comment type="caution">
    <text evidence="8">The sequence shown here is derived from an EMBL/GenBank/DDBJ whole genome shotgun (WGS) entry which is preliminary data.</text>
</comment>
<protein>
    <submittedName>
        <fullName evidence="8">Na/Pi cotransporter family protein</fullName>
    </submittedName>
</protein>
<feature type="transmembrane region" description="Helical" evidence="6">
    <location>
        <begin position="186"/>
        <end position="204"/>
    </location>
</feature>
<dbReference type="AlphaFoldDB" id="A0A7C3ERL4"/>
<accession>A0A7C3ERL4</accession>
<dbReference type="InterPro" id="IPR026022">
    <property type="entry name" value="PhoU_dom"/>
</dbReference>
<evidence type="ECO:0000256" key="1">
    <source>
        <dbReference type="ARBA" id="ARBA00004651"/>
    </source>
</evidence>
<keyword evidence="2" id="KW-1003">Cell membrane</keyword>
<feature type="transmembrane region" description="Helical" evidence="6">
    <location>
        <begin position="315"/>
        <end position="347"/>
    </location>
</feature>
<evidence type="ECO:0000256" key="3">
    <source>
        <dbReference type="ARBA" id="ARBA00022692"/>
    </source>
</evidence>
<name>A0A7C3ERL4_UNCW3</name>
<feature type="transmembrane region" description="Helical" evidence="6">
    <location>
        <begin position="249"/>
        <end position="267"/>
    </location>
</feature>
<keyword evidence="4 6" id="KW-1133">Transmembrane helix</keyword>
<dbReference type="InterPro" id="IPR038078">
    <property type="entry name" value="PhoU-like_sf"/>
</dbReference>
<feature type="transmembrane region" description="Helical" evidence="6">
    <location>
        <begin position="210"/>
        <end position="237"/>
    </location>
</feature>
<keyword evidence="5 6" id="KW-0472">Membrane</keyword>
<reference evidence="8" key="1">
    <citation type="journal article" date="2020" name="mSystems">
        <title>Genome- and Community-Level Interaction Insights into Carbon Utilization and Element Cycling Functions of Hydrothermarchaeota in Hydrothermal Sediment.</title>
        <authorList>
            <person name="Zhou Z."/>
            <person name="Liu Y."/>
            <person name="Xu W."/>
            <person name="Pan J."/>
            <person name="Luo Z.H."/>
            <person name="Li M."/>
        </authorList>
    </citation>
    <scope>NUCLEOTIDE SEQUENCE [LARGE SCALE GENOMIC DNA]</scope>
    <source>
        <strain evidence="8">SpSt-465</strain>
    </source>
</reference>
<dbReference type="NCBIfam" id="NF037997">
    <property type="entry name" value="Na_Pi_symport"/>
    <property type="match status" value="1"/>
</dbReference>
<dbReference type="PANTHER" id="PTHR10010">
    <property type="entry name" value="SOLUTE CARRIER FAMILY 34 SODIUM PHOSPHATE , MEMBER 2-RELATED"/>
    <property type="match status" value="1"/>
</dbReference>
<feature type="transmembrane region" description="Helical" evidence="6">
    <location>
        <begin position="386"/>
        <end position="407"/>
    </location>
</feature>
<evidence type="ECO:0000313" key="8">
    <source>
        <dbReference type="EMBL" id="HFJ53454.1"/>
    </source>
</evidence>
<evidence type="ECO:0000259" key="7">
    <source>
        <dbReference type="Pfam" id="PF01895"/>
    </source>
</evidence>
<dbReference type="GO" id="GO:0044341">
    <property type="term" value="P:sodium-dependent phosphate transport"/>
    <property type="evidence" value="ECO:0007669"/>
    <property type="project" value="InterPro"/>
</dbReference>
<dbReference type="EMBL" id="DSTU01000003">
    <property type="protein sequence ID" value="HFJ53454.1"/>
    <property type="molecule type" value="Genomic_DNA"/>
</dbReference>
<dbReference type="Pfam" id="PF02690">
    <property type="entry name" value="Na_Pi_cotrans"/>
    <property type="match status" value="2"/>
</dbReference>
<evidence type="ECO:0000256" key="4">
    <source>
        <dbReference type="ARBA" id="ARBA00022989"/>
    </source>
</evidence>
<organism evidence="8">
    <name type="scientific">candidate division WOR-3 bacterium</name>
    <dbReference type="NCBI Taxonomy" id="2052148"/>
    <lineage>
        <taxon>Bacteria</taxon>
        <taxon>Bacteria division WOR-3</taxon>
    </lineage>
</organism>
<dbReference type="InterPro" id="IPR003841">
    <property type="entry name" value="Na/Pi_transpt"/>
</dbReference>
<dbReference type="GO" id="GO:0005886">
    <property type="term" value="C:plasma membrane"/>
    <property type="evidence" value="ECO:0007669"/>
    <property type="project" value="UniProtKB-SubCell"/>
</dbReference>
<feature type="transmembrane region" description="Helical" evidence="6">
    <location>
        <begin position="144"/>
        <end position="165"/>
    </location>
</feature>
<dbReference type="GO" id="GO:0005436">
    <property type="term" value="F:sodium:phosphate symporter activity"/>
    <property type="evidence" value="ECO:0007669"/>
    <property type="project" value="InterPro"/>
</dbReference>
<evidence type="ECO:0000256" key="2">
    <source>
        <dbReference type="ARBA" id="ARBA00022475"/>
    </source>
</evidence>
<feature type="transmembrane region" description="Helical" evidence="6">
    <location>
        <begin position="353"/>
        <end position="374"/>
    </location>
</feature>
<feature type="domain" description="PhoU" evidence="7">
    <location>
        <begin position="480"/>
        <end position="560"/>
    </location>
</feature>
<dbReference type="Pfam" id="PF01895">
    <property type="entry name" value="PhoU"/>
    <property type="match status" value="1"/>
</dbReference>
<dbReference type="PANTHER" id="PTHR10010:SF46">
    <property type="entry name" value="SODIUM-DEPENDENT PHOSPHATE TRANSPORT PROTEIN 2B"/>
    <property type="match status" value="1"/>
</dbReference>
<evidence type="ECO:0000256" key="6">
    <source>
        <dbReference type="SAM" id="Phobius"/>
    </source>
</evidence>
<sequence>MMFNFKTVQGFIVLIVTLFAVISGRVFPGYQLKFATVGDEDISGNNQAGETGRDLPRCLALQVLDRGKPVANIQVHFSILSEPVENSYPGNFRARLSDTVVYTDQLGIARTRLRLGSNTGEYLIKGETAGRELVFVIRGLKHRWYLGTVLEIIGGMAIFLFGLYYGAKGLRRLAGDRLRQVLFALIPNRLLGVLVGIIVTTIFQSSSATIGLLISLASSGLITAGQSLGVILGADIGTTITIQLLSFRIYEYALFAVAAGLLLMNSSWRMKDIGQVIFGFGLVFFSMKIVLSAVEPVKYLPQFQAFFRAGTMHPFYSFVLALVFTALVRSSAATIGMTVGLSFSGIIGLESAIPFLLGANVGSGVTALITAWNAKSEGRRVALAQLLFKLVTTLMVIPVIPPAIVLFSRTSPIVARQIANAHTLINIAATVIFLPLLGVIEKLLRVIIPEQADDEAGPRYLDTAALESPELALAQGTREILRMGEMVQNMLEKSLLFFLENDKEGCRWLASEDDRIDRLEEELMVFLSKIPPESQNPETSKRTRTLFYITEELEHIADIVSKNMVVYIRKRINHNLAFSAAGLEEIKVFHQQVLKNLAMALGCIATWDGKMAQQLVEKRVWGIERKRELQNRHLERLALGLKETLDTSSIHLDLISDLERINFHCTQIGAAIASVTGG</sequence>
<dbReference type="SUPFAM" id="SSF109755">
    <property type="entry name" value="PhoU-like"/>
    <property type="match status" value="1"/>
</dbReference>
<evidence type="ECO:0000256" key="5">
    <source>
        <dbReference type="ARBA" id="ARBA00023136"/>
    </source>
</evidence>
<dbReference type="Gene3D" id="1.20.58.220">
    <property type="entry name" value="Phosphate transport system protein phou homolog 2, domain 2"/>
    <property type="match status" value="1"/>
</dbReference>
<comment type="subcellular location">
    <subcellularLocation>
        <location evidence="1">Cell membrane</location>
        <topology evidence="1">Multi-pass membrane protein</topology>
    </subcellularLocation>
</comment>
<proteinExistence type="predicted"/>
<feature type="transmembrane region" description="Helical" evidence="6">
    <location>
        <begin position="419"/>
        <end position="440"/>
    </location>
</feature>
<feature type="transmembrane region" description="Helical" evidence="6">
    <location>
        <begin position="273"/>
        <end position="294"/>
    </location>
</feature>
<keyword evidence="3 6" id="KW-0812">Transmembrane</keyword>
<gene>
    <name evidence="8" type="ORF">ENS16_02025</name>
</gene>